<dbReference type="RefSeq" id="WP_128963747.1">
    <property type="nucleotide sequence ID" value="NZ_BMHC01000019.1"/>
</dbReference>
<proteinExistence type="predicted"/>
<keyword evidence="8" id="KW-1185">Reference proteome</keyword>
<evidence type="ECO:0000313" key="9">
    <source>
        <dbReference type="Proteomes" id="UP000625079"/>
    </source>
</evidence>
<gene>
    <name evidence="6" type="ORF">GCM10010987_62370</name>
    <name evidence="7" type="ORF">XH86_04135</name>
</gene>
<dbReference type="Proteomes" id="UP000593880">
    <property type="component" value="Chromosome"/>
</dbReference>
<evidence type="ECO:0000256" key="3">
    <source>
        <dbReference type="ARBA" id="ARBA00023163"/>
    </source>
</evidence>
<dbReference type="PANTHER" id="PTHR30055">
    <property type="entry name" value="HTH-TYPE TRANSCRIPTIONAL REGULATOR RUTR"/>
    <property type="match status" value="1"/>
</dbReference>
<reference evidence="6" key="1">
    <citation type="journal article" date="2014" name="Int. J. Syst. Evol. Microbiol.">
        <title>Complete genome sequence of Corynebacterium casei LMG S-19264T (=DSM 44701T), isolated from a smear-ripened cheese.</title>
        <authorList>
            <consortium name="US DOE Joint Genome Institute (JGI-PGF)"/>
            <person name="Walter F."/>
            <person name="Albersmeier A."/>
            <person name="Kalinowski J."/>
            <person name="Ruckert C."/>
        </authorList>
    </citation>
    <scope>NUCLEOTIDE SEQUENCE</scope>
    <source>
        <strain evidence="6">CGMCC 1.15034</strain>
    </source>
</reference>
<reference evidence="6" key="3">
    <citation type="submission" date="2022-12" db="EMBL/GenBank/DDBJ databases">
        <authorList>
            <person name="Sun Q."/>
            <person name="Zhou Y."/>
        </authorList>
    </citation>
    <scope>NUCLEOTIDE SEQUENCE</scope>
    <source>
        <strain evidence="6">CGMCC 1.15034</strain>
    </source>
</reference>
<accession>A0A410VFR8</accession>
<dbReference type="Pfam" id="PF13305">
    <property type="entry name" value="TetR_C_33"/>
    <property type="match status" value="1"/>
</dbReference>
<evidence type="ECO:0000259" key="5">
    <source>
        <dbReference type="PROSITE" id="PS50977"/>
    </source>
</evidence>
<feature type="DNA-binding region" description="H-T-H motif" evidence="4">
    <location>
        <begin position="35"/>
        <end position="54"/>
    </location>
</feature>
<dbReference type="PANTHER" id="PTHR30055:SF234">
    <property type="entry name" value="HTH-TYPE TRANSCRIPTIONAL REGULATOR BETI"/>
    <property type="match status" value="1"/>
</dbReference>
<evidence type="ECO:0000313" key="6">
    <source>
        <dbReference type="EMBL" id="GGI31026.1"/>
    </source>
</evidence>
<evidence type="ECO:0000313" key="7">
    <source>
        <dbReference type="EMBL" id="QOZ63562.1"/>
    </source>
</evidence>
<dbReference type="EMBL" id="BMHC01000019">
    <property type="protein sequence ID" value="GGI31026.1"/>
    <property type="molecule type" value="Genomic_DNA"/>
</dbReference>
<dbReference type="InterPro" id="IPR001647">
    <property type="entry name" value="HTH_TetR"/>
</dbReference>
<dbReference type="PROSITE" id="PS50977">
    <property type="entry name" value="HTH_TETR_2"/>
    <property type="match status" value="1"/>
</dbReference>
<dbReference type="AlphaFoldDB" id="A0A410VFR8"/>
<dbReference type="GO" id="GO:0003700">
    <property type="term" value="F:DNA-binding transcription factor activity"/>
    <property type="evidence" value="ECO:0007669"/>
    <property type="project" value="TreeGrafter"/>
</dbReference>
<dbReference type="Pfam" id="PF00440">
    <property type="entry name" value="TetR_N"/>
    <property type="match status" value="1"/>
</dbReference>
<dbReference type="OrthoDB" id="7056813at2"/>
<name>A0A410VFR8_9BRAD</name>
<dbReference type="SUPFAM" id="SSF48498">
    <property type="entry name" value="Tetracyclin repressor-like, C-terminal domain"/>
    <property type="match status" value="1"/>
</dbReference>
<dbReference type="InterPro" id="IPR025996">
    <property type="entry name" value="MT1864/Rv1816-like_C"/>
</dbReference>
<evidence type="ECO:0000256" key="4">
    <source>
        <dbReference type="PROSITE-ProRule" id="PRU00335"/>
    </source>
</evidence>
<reference evidence="7 8" key="2">
    <citation type="submission" date="2018-06" db="EMBL/GenBank/DDBJ databases">
        <title>Comparative genomics of rhizobia nodulating Arachis hypogaea in China.</title>
        <authorList>
            <person name="Li Y."/>
        </authorList>
    </citation>
    <scope>NUCLEOTIDE SEQUENCE [LARGE SCALE GENOMIC DNA]</scope>
    <source>
        <strain evidence="7 8">CCBAU 51658</strain>
    </source>
</reference>
<dbReference type="InterPro" id="IPR009057">
    <property type="entry name" value="Homeodomain-like_sf"/>
</dbReference>
<keyword evidence="2 4" id="KW-0238">DNA-binding</keyword>
<feature type="domain" description="HTH tetR-type" evidence="5">
    <location>
        <begin position="12"/>
        <end position="72"/>
    </location>
</feature>
<dbReference type="InterPro" id="IPR050109">
    <property type="entry name" value="HTH-type_TetR-like_transc_reg"/>
</dbReference>
<evidence type="ECO:0000256" key="2">
    <source>
        <dbReference type="ARBA" id="ARBA00023125"/>
    </source>
</evidence>
<dbReference type="Gene3D" id="1.10.357.10">
    <property type="entry name" value="Tetracycline Repressor, domain 2"/>
    <property type="match status" value="1"/>
</dbReference>
<sequence>MGIAERKGRERAEREQRIVTTARLIAEREGWDAVTIRRLADEIEYSQPVLYSHFKSRDAIVAAVALEGFREIAAALRRAASGSTGRNALKHVATAYLAFGLSRPALYQAMFVLPTELRFAEAGSRPELQAAFEALAAVVTPFCSDVAVVTESFWAALHGLTELERSGRIRPAARDERIAFVVRTIADSGSAHGAKRTR</sequence>
<dbReference type="EMBL" id="CP030057">
    <property type="protein sequence ID" value="QOZ63562.1"/>
    <property type="molecule type" value="Genomic_DNA"/>
</dbReference>
<organism evidence="6 9">
    <name type="scientific">Bradyrhizobium guangdongense</name>
    <dbReference type="NCBI Taxonomy" id="1325090"/>
    <lineage>
        <taxon>Bacteria</taxon>
        <taxon>Pseudomonadati</taxon>
        <taxon>Pseudomonadota</taxon>
        <taxon>Alphaproteobacteria</taxon>
        <taxon>Hyphomicrobiales</taxon>
        <taxon>Nitrobacteraceae</taxon>
        <taxon>Bradyrhizobium</taxon>
    </lineage>
</organism>
<dbReference type="InterPro" id="IPR036271">
    <property type="entry name" value="Tet_transcr_reg_TetR-rel_C_sf"/>
</dbReference>
<keyword evidence="1" id="KW-0805">Transcription regulation</keyword>
<dbReference type="SUPFAM" id="SSF46689">
    <property type="entry name" value="Homeodomain-like"/>
    <property type="match status" value="1"/>
</dbReference>
<dbReference type="GO" id="GO:0000976">
    <property type="term" value="F:transcription cis-regulatory region binding"/>
    <property type="evidence" value="ECO:0007669"/>
    <property type="project" value="TreeGrafter"/>
</dbReference>
<evidence type="ECO:0000313" key="8">
    <source>
        <dbReference type="Proteomes" id="UP000593880"/>
    </source>
</evidence>
<keyword evidence="3" id="KW-0804">Transcription</keyword>
<dbReference type="Gene3D" id="1.10.10.60">
    <property type="entry name" value="Homeodomain-like"/>
    <property type="match status" value="1"/>
</dbReference>
<evidence type="ECO:0000256" key="1">
    <source>
        <dbReference type="ARBA" id="ARBA00023015"/>
    </source>
</evidence>
<dbReference type="Proteomes" id="UP000625079">
    <property type="component" value="Unassembled WGS sequence"/>
</dbReference>
<protein>
    <submittedName>
        <fullName evidence="6">TetR family transcriptional regulator</fullName>
    </submittedName>
</protein>